<dbReference type="Gene3D" id="3.30.565.10">
    <property type="entry name" value="Histidine kinase-like ATPase, C-terminal domain"/>
    <property type="match status" value="1"/>
</dbReference>
<dbReference type="PRINTS" id="PR00344">
    <property type="entry name" value="BCTRLSENSOR"/>
</dbReference>
<keyword evidence="8" id="KW-0812">Transmembrane</keyword>
<reference evidence="12 13" key="1">
    <citation type="submission" date="2018-08" db="EMBL/GenBank/DDBJ databases">
        <title>A genome reference for cultivated species of the human gut microbiota.</title>
        <authorList>
            <person name="Zou Y."/>
            <person name="Xue W."/>
            <person name="Luo G."/>
        </authorList>
    </citation>
    <scope>NUCLEOTIDE SEQUENCE [LARGE SCALE GENOMIC DNA]</scope>
    <source>
        <strain evidence="12 13">TM09-12</strain>
    </source>
</reference>
<gene>
    <name evidence="12" type="ORF">DXD79_08150</name>
    <name evidence="11" type="ORF">GNE07_06820</name>
</gene>
<dbReference type="PANTHER" id="PTHR34220">
    <property type="entry name" value="SENSOR HISTIDINE KINASE YPDA"/>
    <property type="match status" value="1"/>
</dbReference>
<organism evidence="12 13">
    <name type="scientific">Hungatella hathewayi</name>
    <dbReference type="NCBI Taxonomy" id="154046"/>
    <lineage>
        <taxon>Bacteria</taxon>
        <taxon>Bacillati</taxon>
        <taxon>Bacillota</taxon>
        <taxon>Clostridia</taxon>
        <taxon>Lachnospirales</taxon>
        <taxon>Lachnospiraceae</taxon>
        <taxon>Hungatella</taxon>
    </lineage>
</organism>
<evidence type="ECO:0000259" key="10">
    <source>
        <dbReference type="PROSITE" id="PS50885"/>
    </source>
</evidence>
<keyword evidence="6 12" id="KW-0418">Kinase</keyword>
<evidence type="ECO:0000256" key="3">
    <source>
        <dbReference type="ARBA" id="ARBA00012438"/>
    </source>
</evidence>
<reference evidence="11 14" key="2">
    <citation type="submission" date="2019-09" db="EMBL/GenBank/DDBJ databases">
        <title>Draft genome sequencing of Hungatella hathewayi 123Y-2.</title>
        <authorList>
            <person name="Lv Q."/>
            <person name="Li S."/>
        </authorList>
    </citation>
    <scope>NUCLEOTIDE SEQUENCE [LARGE SCALE GENOMIC DNA]</scope>
    <source>
        <strain evidence="11 14">123Y-2</strain>
    </source>
</reference>
<dbReference type="Gene3D" id="6.10.340.10">
    <property type="match status" value="1"/>
</dbReference>
<feature type="transmembrane region" description="Helical" evidence="8">
    <location>
        <begin position="59"/>
        <end position="81"/>
    </location>
</feature>
<dbReference type="SUPFAM" id="SSF158472">
    <property type="entry name" value="HAMP domain-like"/>
    <property type="match status" value="1"/>
</dbReference>
<accession>A0A374PCC6</accession>
<dbReference type="PROSITE" id="PS50109">
    <property type="entry name" value="HIS_KIN"/>
    <property type="match status" value="1"/>
</dbReference>
<comment type="subcellular location">
    <subcellularLocation>
        <location evidence="2">Membrane</location>
    </subcellularLocation>
</comment>
<dbReference type="SMART" id="SM00387">
    <property type="entry name" value="HATPase_c"/>
    <property type="match status" value="1"/>
</dbReference>
<dbReference type="GO" id="GO:0000155">
    <property type="term" value="F:phosphorelay sensor kinase activity"/>
    <property type="evidence" value="ECO:0007669"/>
    <property type="project" value="InterPro"/>
</dbReference>
<dbReference type="PANTHER" id="PTHR34220:SF7">
    <property type="entry name" value="SENSOR HISTIDINE KINASE YPDA"/>
    <property type="match status" value="1"/>
</dbReference>
<dbReference type="CDD" id="cd06225">
    <property type="entry name" value="HAMP"/>
    <property type="match status" value="1"/>
</dbReference>
<evidence type="ECO:0000313" key="13">
    <source>
        <dbReference type="Proteomes" id="UP000263014"/>
    </source>
</evidence>
<keyword evidence="8" id="KW-1133">Transmembrane helix</keyword>
<protein>
    <recommendedName>
        <fullName evidence="3">histidine kinase</fullName>
        <ecNumber evidence="3">2.7.13.3</ecNumber>
    </recommendedName>
</protein>
<evidence type="ECO:0000256" key="4">
    <source>
        <dbReference type="ARBA" id="ARBA00022553"/>
    </source>
</evidence>
<evidence type="ECO:0000313" key="14">
    <source>
        <dbReference type="Proteomes" id="UP000434223"/>
    </source>
</evidence>
<dbReference type="Pfam" id="PF02518">
    <property type="entry name" value="HATPase_c"/>
    <property type="match status" value="1"/>
</dbReference>
<evidence type="ECO:0000256" key="7">
    <source>
        <dbReference type="ARBA" id="ARBA00023012"/>
    </source>
</evidence>
<name>A0A374PCC6_9FIRM</name>
<comment type="catalytic activity">
    <reaction evidence="1">
        <text>ATP + protein L-histidine = ADP + protein N-phospho-L-histidine.</text>
        <dbReference type="EC" id="2.7.13.3"/>
    </reaction>
</comment>
<feature type="domain" description="Histidine kinase" evidence="9">
    <location>
        <begin position="516"/>
        <end position="618"/>
    </location>
</feature>
<dbReference type="Pfam" id="PF00672">
    <property type="entry name" value="HAMP"/>
    <property type="match status" value="1"/>
</dbReference>
<keyword evidence="8" id="KW-0472">Membrane</keyword>
<evidence type="ECO:0000259" key="9">
    <source>
        <dbReference type="PROSITE" id="PS50109"/>
    </source>
</evidence>
<dbReference type="InterPro" id="IPR010559">
    <property type="entry name" value="Sig_transdc_His_kin_internal"/>
</dbReference>
<feature type="transmembrane region" description="Helical" evidence="8">
    <location>
        <begin position="327"/>
        <end position="346"/>
    </location>
</feature>
<dbReference type="EMBL" id="QSON01000003">
    <property type="protein sequence ID" value="RGJ05975.1"/>
    <property type="molecule type" value="Genomic_DNA"/>
</dbReference>
<evidence type="ECO:0000256" key="6">
    <source>
        <dbReference type="ARBA" id="ARBA00022777"/>
    </source>
</evidence>
<dbReference type="InterPro" id="IPR036890">
    <property type="entry name" value="HATPase_C_sf"/>
</dbReference>
<dbReference type="PROSITE" id="PS50885">
    <property type="entry name" value="HAMP"/>
    <property type="match status" value="1"/>
</dbReference>
<evidence type="ECO:0000256" key="1">
    <source>
        <dbReference type="ARBA" id="ARBA00000085"/>
    </source>
</evidence>
<dbReference type="InterPro" id="IPR050640">
    <property type="entry name" value="Bact_2-comp_sensor_kinase"/>
</dbReference>
<dbReference type="InterPro" id="IPR004358">
    <property type="entry name" value="Sig_transdc_His_kin-like_C"/>
</dbReference>
<evidence type="ECO:0000256" key="8">
    <source>
        <dbReference type="SAM" id="Phobius"/>
    </source>
</evidence>
<dbReference type="SUPFAM" id="SSF55874">
    <property type="entry name" value="ATPase domain of HSP90 chaperone/DNA topoisomerase II/histidine kinase"/>
    <property type="match status" value="1"/>
</dbReference>
<dbReference type="Proteomes" id="UP000434223">
    <property type="component" value="Unassembled WGS sequence"/>
</dbReference>
<dbReference type="InterPro" id="IPR005467">
    <property type="entry name" value="His_kinase_dom"/>
</dbReference>
<dbReference type="OrthoDB" id="9809348at2"/>
<evidence type="ECO:0000313" key="12">
    <source>
        <dbReference type="EMBL" id="RGJ05975.1"/>
    </source>
</evidence>
<dbReference type="EMBL" id="WNME01000003">
    <property type="protein sequence ID" value="MUB62771.1"/>
    <property type="molecule type" value="Genomic_DNA"/>
</dbReference>
<dbReference type="InterPro" id="IPR003660">
    <property type="entry name" value="HAMP_dom"/>
</dbReference>
<proteinExistence type="predicted"/>
<sequence length="624" mass="71978">MSLQFSLYSVIIIWKSRFFQIENRKMKNRGAALKGQSMKRYLEYWYQKYRDLKLAEKMIIVYVLMLGICFLISVAALQVSFNIYDGKLYEKSLQELDFFTQEVNRSLDEVEGISYNIAIDTQIQEQLTKMKNLKHFTADYSYEVYQLRMLFNKELANSNMISNMVYTDGDKTQFVVGLATGTISKELYDSVMNRIHEAKGAYVVQPPTTEYPYLLTGRDVRKHIDASLEYLGSLLITCDVAGMIEKNIDDLEADSSTLCVYSNEGVIYEKQKGMMERLPKLEGDKGYQIIKEHGQRYFACYLQSSKTGWTYVNIFPYSEIYGQNQNLRYMMIGGFLLLFLITALILKKLAHMIVKPLEHLTESMQIVETGDFDQAREFLGTSTQKDEIGLMTQEFKVTLDKIDYLIHENYEKQFLLKDTKYKMLQAQINPHFLYNTLNSINWMIRARKNDEAAEMTVALGTILRSALNKQQYVAVDEELDSLRKYMTIQEYRYRKRVAFSVECEVSGQYLIPHMTLQPLVENSIYHGVEKMLTPCKISVTIREEGGRITITVSDNGPGMTEEELEAVRTFTAEPKGHGIGLKNIYERLKMAFDQEAYFDISSVPGGGTTVTIKIPKAEVMISDE</sequence>
<dbReference type="InterPro" id="IPR003594">
    <property type="entry name" value="HATPase_dom"/>
</dbReference>
<dbReference type="EC" id="2.7.13.3" evidence="3"/>
<evidence type="ECO:0000256" key="2">
    <source>
        <dbReference type="ARBA" id="ARBA00004370"/>
    </source>
</evidence>
<keyword evidence="7" id="KW-0902">Two-component regulatory system</keyword>
<dbReference type="Pfam" id="PF06580">
    <property type="entry name" value="His_kinase"/>
    <property type="match status" value="1"/>
</dbReference>
<feature type="domain" description="HAMP" evidence="10">
    <location>
        <begin position="351"/>
        <end position="407"/>
    </location>
</feature>
<evidence type="ECO:0000256" key="5">
    <source>
        <dbReference type="ARBA" id="ARBA00022679"/>
    </source>
</evidence>
<comment type="caution">
    <text evidence="12">The sequence shown here is derived from an EMBL/GenBank/DDBJ whole genome shotgun (WGS) entry which is preliminary data.</text>
</comment>
<evidence type="ECO:0000313" key="11">
    <source>
        <dbReference type="EMBL" id="MUB62771.1"/>
    </source>
</evidence>
<keyword evidence="4" id="KW-0597">Phosphoprotein</keyword>
<dbReference type="GO" id="GO:0016020">
    <property type="term" value="C:membrane"/>
    <property type="evidence" value="ECO:0007669"/>
    <property type="project" value="UniProtKB-SubCell"/>
</dbReference>
<keyword evidence="5" id="KW-0808">Transferase</keyword>
<dbReference type="Proteomes" id="UP000263014">
    <property type="component" value="Unassembled WGS sequence"/>
</dbReference>
<dbReference type="AlphaFoldDB" id="A0A374PCC6"/>